<reference evidence="2 3" key="1">
    <citation type="submission" date="2021-08" db="EMBL/GenBank/DDBJ databases">
        <title>Thermococcus onnuriiensis IOH2.</title>
        <authorList>
            <person name="Park Y.-J."/>
        </authorList>
    </citation>
    <scope>NUCLEOTIDE SEQUENCE [LARGE SCALE GENOMIC DNA]</scope>
    <source>
        <strain evidence="2 3">IOH2</strain>
    </source>
</reference>
<organism evidence="2 3">
    <name type="scientific">Thermococcus argininiproducens</name>
    <dbReference type="NCBI Taxonomy" id="2866384"/>
    <lineage>
        <taxon>Archaea</taxon>
        <taxon>Methanobacteriati</taxon>
        <taxon>Methanobacteriota</taxon>
        <taxon>Thermococci</taxon>
        <taxon>Thermococcales</taxon>
        <taxon>Thermococcaceae</taxon>
        <taxon>Thermococcus</taxon>
    </lineage>
</organism>
<dbReference type="KEGG" id="thei:K1720_09090"/>
<protein>
    <recommendedName>
        <fullName evidence="4">Endoglucanase</fullName>
    </recommendedName>
</protein>
<keyword evidence="3" id="KW-1185">Reference proteome</keyword>
<dbReference type="SUPFAM" id="SSF49899">
    <property type="entry name" value="Concanavalin A-like lectins/glucanases"/>
    <property type="match status" value="1"/>
</dbReference>
<dbReference type="GO" id="GO:0008810">
    <property type="term" value="F:cellulase activity"/>
    <property type="evidence" value="ECO:0007669"/>
    <property type="project" value="InterPro"/>
</dbReference>
<evidence type="ECO:0000313" key="3">
    <source>
        <dbReference type="Proteomes" id="UP001056425"/>
    </source>
</evidence>
<name>A0A9E7M9Y0_9EURY</name>
<evidence type="ECO:0000313" key="2">
    <source>
        <dbReference type="EMBL" id="USG99642.1"/>
    </source>
</evidence>
<dbReference type="PROSITE" id="PS51257">
    <property type="entry name" value="PROKAR_LIPOPROTEIN"/>
    <property type="match status" value="1"/>
</dbReference>
<dbReference type="InterPro" id="IPR002594">
    <property type="entry name" value="GH12"/>
</dbReference>
<dbReference type="Pfam" id="PF01670">
    <property type="entry name" value="Glyco_hydro_12"/>
    <property type="match status" value="1"/>
</dbReference>
<dbReference type="RefSeq" id="WP_251948796.1">
    <property type="nucleotide sequence ID" value="NZ_CP080572.1"/>
</dbReference>
<dbReference type="EMBL" id="CP080572">
    <property type="protein sequence ID" value="USG99642.1"/>
    <property type="molecule type" value="Genomic_DNA"/>
</dbReference>
<sequence length="286" mass="33087">MKTKLITVGLVIFAFLIFGCLGNKGDVALTEPGSNRKINYNGIELIMEFNFWNIKEFNGSAELAYYRSNNTIMFYANLSGVVMKEPHRYVQGYPEVIYGYKPWTGHKTQGDLPIKIKELESFEVTLNYSLWHERDLPINLAMETWITAEEKAKEIKEGDVELMVWLYSNSLIRPAGSKIDITKTKIVVNSTLREVEWEVWLYCNALPWDLITFRLKEPIKSGEIRLDVTPLLSTAKEVFEENLCRVEKFDELYLEDWEVGTEFGGPHSRSANFGWQISKFEINDGR</sequence>
<dbReference type="Gene3D" id="2.60.120.180">
    <property type="match status" value="1"/>
</dbReference>
<dbReference type="GeneID" id="72778500"/>
<evidence type="ECO:0000256" key="1">
    <source>
        <dbReference type="ARBA" id="ARBA00005519"/>
    </source>
</evidence>
<dbReference type="GO" id="GO:0000272">
    <property type="term" value="P:polysaccharide catabolic process"/>
    <property type="evidence" value="ECO:0007669"/>
    <property type="project" value="InterPro"/>
</dbReference>
<dbReference type="InterPro" id="IPR013320">
    <property type="entry name" value="ConA-like_dom_sf"/>
</dbReference>
<dbReference type="AlphaFoldDB" id="A0A9E7M9Y0"/>
<proteinExistence type="inferred from homology"/>
<accession>A0A9E7M9Y0</accession>
<dbReference type="InterPro" id="IPR013319">
    <property type="entry name" value="GH11/12"/>
</dbReference>
<gene>
    <name evidence="2" type="ORF">K1720_09090</name>
</gene>
<evidence type="ECO:0008006" key="4">
    <source>
        <dbReference type="Google" id="ProtNLM"/>
    </source>
</evidence>
<comment type="similarity">
    <text evidence="1">Belongs to the glycosyl hydrolase 12 (cellulase H) family.</text>
</comment>
<dbReference type="Proteomes" id="UP001056425">
    <property type="component" value="Chromosome"/>
</dbReference>